<keyword evidence="2" id="KW-0472">Membrane</keyword>
<dbReference type="Gene3D" id="3.30.1450.10">
    <property type="match status" value="1"/>
</dbReference>
<evidence type="ECO:0000256" key="3">
    <source>
        <dbReference type="SAM" id="SignalP"/>
    </source>
</evidence>
<keyword evidence="6" id="KW-1185">Reference proteome</keyword>
<accession>F2NE51</accession>
<dbReference type="KEGG" id="dao:Desac_2881"/>
<sequence length="106" mass="11931">MKMVPIFCLVGLLVLSACNHHADVVCQVRQNEVGPVAYTAVSQLKPYMTPEQVQALLGPPMKMETRANGDSYWTYQLGDDCARRGYEAPTTVLKFMRGSLVYWNLF</sequence>
<feature type="domain" description="Outer membrane protein assembly factor BamE" evidence="4">
    <location>
        <begin position="38"/>
        <end position="100"/>
    </location>
</feature>
<gene>
    <name evidence="5" type="ordered locus">Desac_2881</name>
</gene>
<organism evidence="5 6">
    <name type="scientific">Desulfobacca acetoxidans (strain ATCC 700848 / DSM 11109 / ASRB2)</name>
    <dbReference type="NCBI Taxonomy" id="880072"/>
    <lineage>
        <taxon>Bacteria</taxon>
        <taxon>Pseudomonadati</taxon>
        <taxon>Thermodesulfobacteriota</taxon>
        <taxon>Desulfobaccia</taxon>
        <taxon>Desulfobaccales</taxon>
        <taxon>Desulfobaccaceae</taxon>
        <taxon>Desulfobacca</taxon>
    </lineage>
</organism>
<evidence type="ECO:0000313" key="6">
    <source>
        <dbReference type="Proteomes" id="UP000000483"/>
    </source>
</evidence>
<dbReference type="InterPro" id="IPR037873">
    <property type="entry name" value="BamE-like"/>
</dbReference>
<name>F2NE51_DESAR</name>
<evidence type="ECO:0000256" key="2">
    <source>
        <dbReference type="ARBA" id="ARBA00023136"/>
    </source>
</evidence>
<dbReference type="InterPro" id="IPR007450">
    <property type="entry name" value="BamE_dom"/>
</dbReference>
<evidence type="ECO:0000259" key="4">
    <source>
        <dbReference type="Pfam" id="PF04355"/>
    </source>
</evidence>
<dbReference type="AlphaFoldDB" id="F2NE51"/>
<dbReference type="RefSeq" id="WP_013707790.1">
    <property type="nucleotide sequence ID" value="NC_015388.1"/>
</dbReference>
<evidence type="ECO:0000256" key="1">
    <source>
        <dbReference type="ARBA" id="ARBA00022729"/>
    </source>
</evidence>
<dbReference type="Pfam" id="PF04355">
    <property type="entry name" value="BamE"/>
    <property type="match status" value="1"/>
</dbReference>
<dbReference type="Proteomes" id="UP000000483">
    <property type="component" value="Chromosome"/>
</dbReference>
<dbReference type="EMBL" id="CP002629">
    <property type="protein sequence ID" value="AEB10681.1"/>
    <property type="molecule type" value="Genomic_DNA"/>
</dbReference>
<dbReference type="GO" id="GO:0019867">
    <property type="term" value="C:outer membrane"/>
    <property type="evidence" value="ECO:0007669"/>
    <property type="project" value="InterPro"/>
</dbReference>
<feature type="chain" id="PRO_5003287129" evidence="3">
    <location>
        <begin position="23"/>
        <end position="106"/>
    </location>
</feature>
<dbReference type="eggNOG" id="COG2913">
    <property type="taxonomic scope" value="Bacteria"/>
</dbReference>
<feature type="signal peptide" evidence="3">
    <location>
        <begin position="1"/>
        <end position="22"/>
    </location>
</feature>
<dbReference type="OrthoDB" id="9808250at2"/>
<proteinExistence type="predicted"/>
<reference evidence="5 6" key="1">
    <citation type="journal article" date="2011" name="Stand. Genomic Sci.">
        <title>Complete genome sequence of the acetate-degrading sulfate reducer Desulfobacca acetoxidans type strain (ASRB2).</title>
        <authorList>
            <person name="Goker M."/>
            <person name="Teshima H."/>
            <person name="Lapidus A."/>
            <person name="Nolan M."/>
            <person name="Lucas S."/>
            <person name="Hammon N."/>
            <person name="Deshpande S."/>
            <person name="Cheng J.F."/>
            <person name="Tapia R."/>
            <person name="Han C."/>
            <person name="Goodwin L."/>
            <person name="Pitluck S."/>
            <person name="Huntemann M."/>
            <person name="Liolios K."/>
            <person name="Ivanova N."/>
            <person name="Pagani I."/>
            <person name="Mavromatis K."/>
            <person name="Ovchinikova G."/>
            <person name="Pati A."/>
            <person name="Chen A."/>
            <person name="Palaniappan K."/>
            <person name="Land M."/>
            <person name="Hauser L."/>
            <person name="Brambilla E.M."/>
            <person name="Rohde M."/>
            <person name="Spring S."/>
            <person name="Detter J.C."/>
            <person name="Woyke T."/>
            <person name="Bristow J."/>
            <person name="Eisen J.A."/>
            <person name="Markowitz V."/>
            <person name="Hugenholtz P."/>
            <person name="Kyrpides N.C."/>
            <person name="Klenk H.P."/>
        </authorList>
    </citation>
    <scope>NUCLEOTIDE SEQUENCE [LARGE SCALE GENOMIC DNA]</scope>
    <source>
        <strain evidence="6">ATCC 700848 / DSM 11109 / ASRB2</strain>
    </source>
</reference>
<dbReference type="STRING" id="880072.Desac_2881"/>
<evidence type="ECO:0000313" key="5">
    <source>
        <dbReference type="EMBL" id="AEB10681.1"/>
    </source>
</evidence>
<protein>
    <submittedName>
        <fullName evidence="5">SmpA protein</fullName>
    </submittedName>
</protein>
<reference evidence="6" key="2">
    <citation type="submission" date="2011-03" db="EMBL/GenBank/DDBJ databases">
        <title>The complete genome of Desulfobacca acetoxidans DSM 11109.</title>
        <authorList>
            <consortium name="US DOE Joint Genome Institute (JGI-PGF)"/>
            <person name="Lucas S."/>
            <person name="Copeland A."/>
            <person name="Lapidus A."/>
            <person name="Bruce D."/>
            <person name="Goodwin L."/>
            <person name="Pitluck S."/>
            <person name="Peters L."/>
            <person name="Kyrpides N."/>
            <person name="Mavromatis K."/>
            <person name="Ivanova N."/>
            <person name="Ovchinnikova G."/>
            <person name="Teshima H."/>
            <person name="Detter J.C."/>
            <person name="Han C."/>
            <person name="Land M."/>
            <person name="Hauser L."/>
            <person name="Markowitz V."/>
            <person name="Cheng J.-F."/>
            <person name="Hugenholtz P."/>
            <person name="Woyke T."/>
            <person name="Wu D."/>
            <person name="Spring S."/>
            <person name="Schueler E."/>
            <person name="Brambilla E."/>
            <person name="Klenk H.-P."/>
            <person name="Eisen J.A."/>
        </authorList>
    </citation>
    <scope>NUCLEOTIDE SEQUENCE [LARGE SCALE GENOMIC DNA]</scope>
    <source>
        <strain evidence="6">ATCC 700848 / DSM 11109 / ASRB2</strain>
    </source>
</reference>
<keyword evidence="1 3" id="KW-0732">Signal</keyword>
<dbReference type="PROSITE" id="PS51257">
    <property type="entry name" value="PROKAR_LIPOPROTEIN"/>
    <property type="match status" value="1"/>
</dbReference>
<dbReference type="HOGENOM" id="CLU_2218818_0_0_7"/>